<feature type="region of interest" description="Disordered" evidence="1">
    <location>
        <begin position="851"/>
        <end position="878"/>
    </location>
</feature>
<feature type="compositionally biased region" description="Polar residues" evidence="1">
    <location>
        <begin position="737"/>
        <end position="750"/>
    </location>
</feature>
<feature type="region of interest" description="Disordered" evidence="1">
    <location>
        <begin position="376"/>
        <end position="421"/>
    </location>
</feature>
<dbReference type="AlphaFoldDB" id="A0A0M9F5E7"/>
<feature type="compositionally biased region" description="Basic and acidic residues" evidence="1">
    <location>
        <begin position="75"/>
        <end position="91"/>
    </location>
</feature>
<feature type="region of interest" description="Disordered" evidence="1">
    <location>
        <begin position="155"/>
        <end position="205"/>
    </location>
</feature>
<feature type="compositionally biased region" description="Polar residues" evidence="1">
    <location>
        <begin position="387"/>
        <end position="402"/>
    </location>
</feature>
<feature type="region of interest" description="Disordered" evidence="1">
    <location>
        <begin position="737"/>
        <end position="759"/>
    </location>
</feature>
<keyword evidence="4" id="KW-1185">Reference proteome</keyword>
<feature type="compositionally biased region" description="Basic residues" evidence="1">
    <location>
        <begin position="22"/>
        <end position="40"/>
    </location>
</feature>
<sequence length="990" mass="110217">MPNEPHWSSLRRRRASTDRPHPSTRSRNASHARHEFKRRLTLGDMGEWLREKQEPAQSVTLGDVGDWFKSKLPSHRPERGGTLRNKEDQEKGGTGGIRLASLARKNGSDPSTNWPLSEQLPVVNRRTGQQSGTGGSDRLVDWNTPKDLGELLTERSLSSKGKATTIQKLPSHRRWKNLSSPRAHNKLDQKAADDGIGSKKDRQEQMQSNVHGMQLSVPAMQMMPGILEVLEARKKARKKARDDRESLIESGDYLGVQGINPQTGVLDLTSDSGDSALSVRTEVKLANLETQARNATSAVKRKEAEAEIVKIHFDHDITKLRRREETEKQLAKWRRDTYKWSSVQEPDLSPIAQSNRSVSVLSRRKSRRDYSMPKYEGLVDLSLPKKQPSQEQCPDITPSSNLRSRESARSSDTVVKPPHRRSLAALSPAALELFENDMSFRSADELGLDRDLFAEHDATPSIIHAQAASDISSEMNNAREVKESHAGNNKATLEPFLDKRTKEQIEPRRTEILWTTACSRKLPDLQTINLSAVSRGNNLTLVKNAYETSSSPEINPQRGFMQDLTTSHKKFTIQPTVSKQIVPEFLENQCRQAADPIGLHQIPTGRALEPSPIVQLLQRRQASRVGRKVDPLLQKEAERSVTRDPLTALPSPTREATAWPGLRNLPKTTKEIEASKGIVRKNLAQLKMLYQAILEIRDHDNHQICARNTNQDTTNMYEVKEACASMNTIITTGCVRTTPSSSDLSQTNRGPSILPKPGSLDEIPAADTVLGNPQVSSIEELQAQMCNNTGPQGGISAAQHQCSSLSTFTYTADGKGVEVEETGQTILLNDSAQLGNGCLLGLSEQAMKLGSQMSDSLQGHEDAEDDTADLSSNKPCQSKEGGLWDAIKEFLRTINEYSTWLLRLYFGAVRPVFDTRSSYWSCADREDRGWMDLVSLCLALPLIFGLSMVLVWGMELTVIALKCMDEDQDCMADEALAMFQRSLTGVYPYD</sequence>
<feature type="transmembrane region" description="Helical" evidence="2">
    <location>
        <begin position="930"/>
        <end position="952"/>
    </location>
</feature>
<evidence type="ECO:0000256" key="2">
    <source>
        <dbReference type="SAM" id="Phobius"/>
    </source>
</evidence>
<keyword evidence="2" id="KW-0472">Membrane</keyword>
<evidence type="ECO:0000313" key="4">
    <source>
        <dbReference type="Proteomes" id="UP000037904"/>
    </source>
</evidence>
<feature type="region of interest" description="Disordered" evidence="1">
    <location>
        <begin position="1"/>
        <end position="143"/>
    </location>
</feature>
<evidence type="ECO:0000256" key="1">
    <source>
        <dbReference type="SAM" id="MobiDB-lite"/>
    </source>
</evidence>
<dbReference type="Proteomes" id="UP000037904">
    <property type="component" value="Unassembled WGS sequence"/>
</dbReference>
<comment type="caution">
    <text evidence="3">The sequence shown here is derived from an EMBL/GenBank/DDBJ whole genome shotgun (WGS) entry which is preliminary data.</text>
</comment>
<keyword evidence="2" id="KW-0812">Transmembrane</keyword>
<evidence type="ECO:0000313" key="3">
    <source>
        <dbReference type="EMBL" id="KPA46290.1"/>
    </source>
</evidence>
<organism evidence="3 4">
    <name type="scientific">Fusarium langsethiae</name>
    <dbReference type="NCBI Taxonomy" id="179993"/>
    <lineage>
        <taxon>Eukaryota</taxon>
        <taxon>Fungi</taxon>
        <taxon>Dikarya</taxon>
        <taxon>Ascomycota</taxon>
        <taxon>Pezizomycotina</taxon>
        <taxon>Sordariomycetes</taxon>
        <taxon>Hypocreomycetidae</taxon>
        <taxon>Hypocreales</taxon>
        <taxon>Nectriaceae</taxon>
        <taxon>Fusarium</taxon>
    </lineage>
</organism>
<feature type="compositionally biased region" description="Polar residues" evidence="1">
    <location>
        <begin position="155"/>
        <end position="168"/>
    </location>
</feature>
<gene>
    <name evidence="3" type="ORF">FLAG1_00663</name>
</gene>
<keyword evidence="2" id="KW-1133">Transmembrane helix</keyword>
<accession>A0A0M9F5E7</accession>
<reference evidence="3 4" key="1">
    <citation type="submission" date="2015-04" db="EMBL/GenBank/DDBJ databases">
        <title>The draft genome sequence of Fusarium langsethiae, a T-2/HT-2 mycotoxin producer.</title>
        <authorList>
            <person name="Lysoe E."/>
            <person name="Divon H.H."/>
            <person name="Terzi V."/>
            <person name="Orru L."/>
            <person name="Lamontanara A."/>
            <person name="Kolseth A.-K."/>
            <person name="Frandsen R.J."/>
            <person name="Nielsen K."/>
            <person name="Thrane U."/>
        </authorList>
    </citation>
    <scope>NUCLEOTIDE SEQUENCE [LARGE SCALE GENOMIC DNA]</scope>
    <source>
        <strain evidence="3 4">Fl201059</strain>
    </source>
</reference>
<dbReference type="EMBL" id="JXCE01000005">
    <property type="protein sequence ID" value="KPA46290.1"/>
    <property type="molecule type" value="Genomic_DNA"/>
</dbReference>
<feature type="compositionally biased region" description="Basic and acidic residues" evidence="1">
    <location>
        <begin position="185"/>
        <end position="204"/>
    </location>
</feature>
<feature type="region of interest" description="Disordered" evidence="1">
    <location>
        <begin position="640"/>
        <end position="660"/>
    </location>
</feature>
<dbReference type="OrthoDB" id="3439820at2759"/>
<proteinExistence type="predicted"/>
<name>A0A0M9F5E7_FUSLA</name>
<protein>
    <submittedName>
        <fullName evidence="3">Uncharacterized protein</fullName>
    </submittedName>
</protein>